<comment type="caution">
    <text evidence="1">The sequence shown here is derived from an EMBL/GenBank/DDBJ whole genome shotgun (WGS) entry which is preliminary data.</text>
</comment>
<protein>
    <recommendedName>
        <fullName evidence="3">Antitoxin SocA-like Panacea domain-containing protein</fullName>
    </recommendedName>
</protein>
<name>A0A2T0ANV1_9FIRM</name>
<sequence>MNILNKYYMLIKLLTAVGEVHGRKKLQKMVYLLQEQGYAFKESFGYHLYGPYSEELSTEVDEMKFLGLLEEKVETTVYGYKQYIYSLSERGKRASDFAGHLAVPDSFEEAARELAQFDARTLELIATLRFLRKINYSDTEAARYVKELKPEQEYKDGEIEKALKFLEEKFSK</sequence>
<dbReference type="RefSeq" id="WP_106005754.1">
    <property type="nucleotide sequence ID" value="NZ_CP136419.1"/>
</dbReference>
<evidence type="ECO:0000313" key="2">
    <source>
        <dbReference type="Proteomes" id="UP000238415"/>
    </source>
</evidence>
<evidence type="ECO:0000313" key="1">
    <source>
        <dbReference type="EMBL" id="PRR70700.1"/>
    </source>
</evidence>
<organism evidence="1 2">
    <name type="scientific">Neomoorella humiferrea</name>
    <dbReference type="NCBI Taxonomy" id="676965"/>
    <lineage>
        <taxon>Bacteria</taxon>
        <taxon>Bacillati</taxon>
        <taxon>Bacillota</taxon>
        <taxon>Clostridia</taxon>
        <taxon>Neomoorellales</taxon>
        <taxon>Neomoorellaceae</taxon>
        <taxon>Neomoorella</taxon>
    </lineage>
</organism>
<dbReference type="OrthoDB" id="5507947at2"/>
<reference evidence="1 2" key="1">
    <citation type="submission" date="2018-03" db="EMBL/GenBank/DDBJ databases">
        <title>Genome sequence of Moorella humiferrea DSM 23265.</title>
        <authorList>
            <person name="Poehlein A."/>
            <person name="Daniel R."/>
        </authorList>
    </citation>
    <scope>NUCLEOTIDE SEQUENCE [LARGE SCALE GENOMIC DNA]</scope>
    <source>
        <strain evidence="1 2">DSM 23265</strain>
    </source>
</reference>
<dbReference type="EMBL" id="PVXM01000046">
    <property type="protein sequence ID" value="PRR70700.1"/>
    <property type="molecule type" value="Genomic_DNA"/>
</dbReference>
<gene>
    <name evidence="1" type="ORF">MOHU_18070</name>
</gene>
<evidence type="ECO:0008006" key="3">
    <source>
        <dbReference type="Google" id="ProtNLM"/>
    </source>
</evidence>
<dbReference type="AlphaFoldDB" id="A0A2T0ANV1"/>
<accession>A0A2T0ANV1</accession>
<proteinExistence type="predicted"/>
<dbReference type="Proteomes" id="UP000238415">
    <property type="component" value="Unassembled WGS sequence"/>
</dbReference>
<keyword evidence="2" id="KW-1185">Reference proteome</keyword>